<evidence type="ECO:0000256" key="3">
    <source>
        <dbReference type="ARBA" id="ARBA00022729"/>
    </source>
</evidence>
<evidence type="ECO:0000256" key="8">
    <source>
        <dbReference type="ARBA" id="ARBA00038159"/>
    </source>
</evidence>
<dbReference type="InterPro" id="IPR057530">
    <property type="entry name" value="TIM-barrel_MTC6"/>
</dbReference>
<keyword evidence="3" id="KW-0732">Signal</keyword>
<dbReference type="Proteomes" id="UP000809789">
    <property type="component" value="Unassembled WGS sequence"/>
</dbReference>
<accession>A0A8K0KYM7</accession>
<evidence type="ECO:0000256" key="11">
    <source>
        <dbReference type="SAM" id="Phobius"/>
    </source>
</evidence>
<feature type="region of interest" description="Disordered" evidence="10">
    <location>
        <begin position="541"/>
        <end position="574"/>
    </location>
</feature>
<organism evidence="13 14">
    <name type="scientific">Elsinoe batatas</name>
    <dbReference type="NCBI Taxonomy" id="2601811"/>
    <lineage>
        <taxon>Eukaryota</taxon>
        <taxon>Fungi</taxon>
        <taxon>Dikarya</taxon>
        <taxon>Ascomycota</taxon>
        <taxon>Pezizomycotina</taxon>
        <taxon>Dothideomycetes</taxon>
        <taxon>Dothideomycetidae</taxon>
        <taxon>Myriangiales</taxon>
        <taxon>Elsinoaceae</taxon>
        <taxon>Elsinoe</taxon>
    </lineage>
</organism>
<sequence>MSQQDYIPDADAIPSGSLATAILSQRDLSARIPINFVTHPGVSLTAACFNENRYEDELVRKCLSNLLSIGFRRVFLDAYWDPLIGQWSLCPVAIPSQLVNTASSSSEATRSVAQTTGLSISDLPTSVVIGRGVPTEVARAVQDLGPLRRQTSSVATTESSSDTTSGFATATPSSSNAPLPTEVAGSPGLYRLGSIECTSTVNINLVRNILEGHFVNTGNNINATLKYLILNLRQAELLEEQDGPIDTAPPESSRISRTFNTTLVPFIYTPENLRDQRSNLNATWFAAPFEQQPDTLYYRHIIDEANIATTTDGWPSEGYAELIQAKRLLIGFGGSSIPTDQYNTSLDDAIIFPPNTLISPREVSFSATGAITSGCLYNNTSPSPFQPNVSFVIPSFASLSTLSTSPGQIINTSSLLPACGISPLVNTTLSTSATSISPYASFIRTSLWSWQPDQPAPTTNDTQLRCATLNLTSPANGKWQLTPCTTRLQGACRIASQPYEWTLSTQRGPYDSIPRVCPPNSTFSVPHTALENSHLLAAIRASRSPSSSQGSQSTLDTTLFSTSPDPDPLPLQPRQDPSDALIWLNFNDLNLQGCFVEGINATCPYAPRAGEASRRVIVPIVAAVIVFMLAGLTVLTKCAANRAGVKRRRRRRRRRGNKGGG</sequence>
<evidence type="ECO:0000256" key="2">
    <source>
        <dbReference type="ARBA" id="ARBA00022692"/>
    </source>
</evidence>
<evidence type="ECO:0000256" key="1">
    <source>
        <dbReference type="ARBA" id="ARBA00004479"/>
    </source>
</evidence>
<dbReference type="EMBL" id="JAESVG020000007">
    <property type="protein sequence ID" value="KAG8625685.1"/>
    <property type="molecule type" value="Genomic_DNA"/>
</dbReference>
<proteinExistence type="inferred from homology"/>
<keyword evidence="4 11" id="KW-1133">Transmembrane helix</keyword>
<evidence type="ECO:0000256" key="5">
    <source>
        <dbReference type="ARBA" id="ARBA00023136"/>
    </source>
</evidence>
<keyword evidence="5 11" id="KW-0472">Membrane</keyword>
<keyword evidence="2 11" id="KW-0812">Transmembrane</keyword>
<gene>
    <name evidence="13" type="ORF">KVT40_006086</name>
</gene>
<feature type="compositionally biased region" description="Low complexity" evidence="10">
    <location>
        <begin position="542"/>
        <end position="553"/>
    </location>
</feature>
<evidence type="ECO:0000256" key="4">
    <source>
        <dbReference type="ARBA" id="ARBA00022989"/>
    </source>
</evidence>
<feature type="compositionally biased region" description="Polar residues" evidence="10">
    <location>
        <begin position="149"/>
        <end position="178"/>
    </location>
</feature>
<keyword evidence="6" id="KW-0325">Glycoprotein</keyword>
<dbReference type="InterPro" id="IPR051008">
    <property type="entry name" value="Telomere_Capping_Maintenance"/>
</dbReference>
<evidence type="ECO:0000256" key="7">
    <source>
        <dbReference type="ARBA" id="ARBA00037703"/>
    </source>
</evidence>
<feature type="region of interest" description="Disordered" evidence="10">
    <location>
        <begin position="148"/>
        <end position="180"/>
    </location>
</feature>
<name>A0A8K0KYM7_9PEZI</name>
<protein>
    <recommendedName>
        <fullName evidence="9">Maintenance of telomere capping protein 6</fullName>
    </recommendedName>
</protein>
<evidence type="ECO:0000313" key="13">
    <source>
        <dbReference type="EMBL" id="KAG8625685.1"/>
    </source>
</evidence>
<dbReference type="AlphaFoldDB" id="A0A8K0KYM7"/>
<comment type="similarity">
    <text evidence="8">Belongs to the MTC6 family.</text>
</comment>
<feature type="transmembrane region" description="Helical" evidence="11">
    <location>
        <begin position="616"/>
        <end position="645"/>
    </location>
</feature>
<reference evidence="13" key="1">
    <citation type="submission" date="2021-07" db="EMBL/GenBank/DDBJ databases">
        <title>Elsinoe batatas strain:CRI-CJ2 Genome sequencing and assembly.</title>
        <authorList>
            <person name="Huang L."/>
        </authorList>
    </citation>
    <scope>NUCLEOTIDE SEQUENCE</scope>
    <source>
        <strain evidence="13">CRI-CJ2</strain>
    </source>
</reference>
<feature type="domain" description="MTC6 partial TIM-barrel" evidence="12">
    <location>
        <begin position="15"/>
        <end position="449"/>
    </location>
</feature>
<evidence type="ECO:0000256" key="10">
    <source>
        <dbReference type="SAM" id="MobiDB-lite"/>
    </source>
</evidence>
<dbReference type="Pfam" id="PF25506">
    <property type="entry name" value="TIM-barrel_MTC6"/>
    <property type="match status" value="1"/>
</dbReference>
<evidence type="ECO:0000256" key="6">
    <source>
        <dbReference type="ARBA" id="ARBA00023180"/>
    </source>
</evidence>
<dbReference type="PANTHER" id="PTHR35518">
    <property type="entry name" value="MAINTENANCE OF TELOMOERE CAPPING"/>
    <property type="match status" value="1"/>
</dbReference>
<evidence type="ECO:0000259" key="12">
    <source>
        <dbReference type="Pfam" id="PF25506"/>
    </source>
</evidence>
<keyword evidence="14" id="KW-1185">Reference proteome</keyword>
<comment type="function">
    <text evidence="7">May be involved in telomere capping.</text>
</comment>
<evidence type="ECO:0000313" key="14">
    <source>
        <dbReference type="Proteomes" id="UP000809789"/>
    </source>
</evidence>
<dbReference type="GO" id="GO:0016020">
    <property type="term" value="C:membrane"/>
    <property type="evidence" value="ECO:0007669"/>
    <property type="project" value="UniProtKB-SubCell"/>
</dbReference>
<evidence type="ECO:0000256" key="9">
    <source>
        <dbReference type="ARBA" id="ARBA00039865"/>
    </source>
</evidence>
<dbReference type="OrthoDB" id="5573651at2759"/>
<comment type="subcellular location">
    <subcellularLocation>
        <location evidence="1">Membrane</location>
        <topology evidence="1">Single-pass type I membrane protein</topology>
    </subcellularLocation>
</comment>
<dbReference type="PANTHER" id="PTHR35518:SF2">
    <property type="entry name" value="MAINTENANCE OF TELOMERE CAPPING PROTEIN 6"/>
    <property type="match status" value="1"/>
</dbReference>
<comment type="caution">
    <text evidence="13">The sequence shown here is derived from an EMBL/GenBank/DDBJ whole genome shotgun (WGS) entry which is preliminary data.</text>
</comment>